<dbReference type="OrthoDB" id="8300214at2759"/>
<dbReference type="RefSeq" id="XP_020117888.1">
    <property type="nucleotide sequence ID" value="XM_020262092.1"/>
</dbReference>
<proteinExistence type="predicted"/>
<dbReference type="InterPro" id="IPR029063">
    <property type="entry name" value="SAM-dependent_MTases_sf"/>
</dbReference>
<protein>
    <recommendedName>
        <fullName evidence="3">Methyltransferase domain-containing protein</fullName>
    </recommendedName>
</protein>
<gene>
    <name evidence="1" type="ORF">UA08_06881</name>
</gene>
<comment type="caution">
    <text evidence="1">The sequence shown here is derived from an EMBL/GenBank/DDBJ whole genome shotgun (WGS) entry which is preliminary data.</text>
</comment>
<sequence>MAFPDSYIDLLLSSCLHKPSLEVEFYIPRFRNRLAIIASWDIPASQHLLDIGCGQGESSLALALAVSPIGHITALDPAQPDYGTPFTVAESHAYILNSPLGPRISFNQADAPSFFKDLQPGSANIYDAACLLHSLMYFPTLDSVFTLFRVLAKTAIHKVYVAEYVFAANDDTQMPHYLAAQAQALFHEYRGPHVPGIREQNVRAAPTPANIKEAALKAGYTVLREGIISPEEEMREGLFEARHVAGNDFKSMVLAERLQPAQEAEILSYVPRVQEAMEKLKGHKCSQGRAMDVWWAEFAL</sequence>
<dbReference type="Gene3D" id="3.40.50.150">
    <property type="entry name" value="Vaccinia Virus protein VP39"/>
    <property type="match status" value="1"/>
</dbReference>
<dbReference type="EMBL" id="LFMY01000011">
    <property type="protein sequence ID" value="OKL57767.1"/>
    <property type="molecule type" value="Genomic_DNA"/>
</dbReference>
<accession>A0A225AW92</accession>
<dbReference type="AlphaFoldDB" id="A0A225AW92"/>
<dbReference type="GeneID" id="31006637"/>
<evidence type="ECO:0000313" key="1">
    <source>
        <dbReference type="EMBL" id="OKL57767.1"/>
    </source>
</evidence>
<evidence type="ECO:0008006" key="3">
    <source>
        <dbReference type="Google" id="ProtNLM"/>
    </source>
</evidence>
<keyword evidence="2" id="KW-1185">Reference proteome</keyword>
<evidence type="ECO:0000313" key="2">
    <source>
        <dbReference type="Proteomes" id="UP000214365"/>
    </source>
</evidence>
<reference evidence="1 2" key="1">
    <citation type="submission" date="2015-06" db="EMBL/GenBank/DDBJ databases">
        <title>Talaromyces atroroseus IBT 11181 draft genome.</title>
        <authorList>
            <person name="Rasmussen K.B."/>
            <person name="Rasmussen S."/>
            <person name="Petersen B."/>
            <person name="Sicheritz-Ponten T."/>
            <person name="Mortensen U.H."/>
            <person name="Thrane U."/>
        </authorList>
    </citation>
    <scope>NUCLEOTIDE SEQUENCE [LARGE SCALE GENOMIC DNA]</scope>
    <source>
        <strain evidence="1 2">IBT 11181</strain>
    </source>
</reference>
<dbReference type="Proteomes" id="UP000214365">
    <property type="component" value="Unassembled WGS sequence"/>
</dbReference>
<dbReference type="STRING" id="1441469.A0A225AW92"/>
<dbReference type="CDD" id="cd02440">
    <property type="entry name" value="AdoMet_MTases"/>
    <property type="match status" value="1"/>
</dbReference>
<organism evidence="1 2">
    <name type="scientific">Talaromyces atroroseus</name>
    <dbReference type="NCBI Taxonomy" id="1441469"/>
    <lineage>
        <taxon>Eukaryota</taxon>
        <taxon>Fungi</taxon>
        <taxon>Dikarya</taxon>
        <taxon>Ascomycota</taxon>
        <taxon>Pezizomycotina</taxon>
        <taxon>Eurotiomycetes</taxon>
        <taxon>Eurotiomycetidae</taxon>
        <taxon>Eurotiales</taxon>
        <taxon>Trichocomaceae</taxon>
        <taxon>Talaromyces</taxon>
        <taxon>Talaromyces sect. Trachyspermi</taxon>
    </lineage>
</organism>
<dbReference type="SUPFAM" id="SSF53335">
    <property type="entry name" value="S-adenosyl-L-methionine-dependent methyltransferases"/>
    <property type="match status" value="1"/>
</dbReference>
<name>A0A225AW92_TALAT</name>